<evidence type="ECO:0000313" key="2">
    <source>
        <dbReference type="EMBL" id="RHB37831.1"/>
    </source>
</evidence>
<proteinExistence type="predicted"/>
<dbReference type="InterPro" id="IPR026444">
    <property type="entry name" value="Secre_tail"/>
</dbReference>
<accession>A0A413VWA2</accession>
<sequence length="300" mass="32441">MRRKITTLLMAFGAILFANAQEYNLFDPADVDANGWIWFDTQEKIDKYIGQANNEDGKIDPDGKIIQLICADFGDYEDTTVDSEVKGAGTDKEIGGEKAKTGAIVTASSSAGMTANGGGFVVRMPSCVSFNLFVSSGVTTYVRMLGTTDQSKSFKDYSIVSAAFTTIFKPLMSGGGQKEWTQIETLDNGDEPHFKLKSDAPMYARFESLTKAPLYIHGMKVLTSTKPTGIYNQSANAEIAFDGTVLSLGEVADIQIYTTAGTLAASATTNEMNLSPLEKGIYVVKAKMGTTERTKKIVIR</sequence>
<dbReference type="GeneID" id="69501043"/>
<dbReference type="AlphaFoldDB" id="A0A413VWA2"/>
<feature type="signal peptide" evidence="1">
    <location>
        <begin position="1"/>
        <end position="20"/>
    </location>
</feature>
<comment type="caution">
    <text evidence="2">The sequence shown here is derived from an EMBL/GenBank/DDBJ whole genome shotgun (WGS) entry which is preliminary data.</text>
</comment>
<feature type="chain" id="PRO_5019062677" evidence="1">
    <location>
        <begin position="21"/>
        <end position="300"/>
    </location>
</feature>
<reference evidence="2 3" key="1">
    <citation type="submission" date="2018-08" db="EMBL/GenBank/DDBJ databases">
        <title>A genome reference for cultivated species of the human gut microbiota.</title>
        <authorList>
            <person name="Zou Y."/>
            <person name="Xue W."/>
            <person name="Luo G."/>
        </authorList>
    </citation>
    <scope>NUCLEOTIDE SEQUENCE [LARGE SCALE GENOMIC DNA]</scope>
    <source>
        <strain evidence="2 3">AM40-30BH</strain>
    </source>
</reference>
<gene>
    <name evidence="2" type="ORF">DW888_04505</name>
</gene>
<protein>
    <submittedName>
        <fullName evidence="2">T9SS C-terminal target domain-containing protein</fullName>
    </submittedName>
</protein>
<evidence type="ECO:0000256" key="1">
    <source>
        <dbReference type="SAM" id="SignalP"/>
    </source>
</evidence>
<keyword evidence="1" id="KW-0732">Signal</keyword>
<dbReference type="EMBL" id="QSGO01000002">
    <property type="protein sequence ID" value="RHB37831.1"/>
    <property type="molecule type" value="Genomic_DNA"/>
</dbReference>
<dbReference type="NCBIfam" id="TIGR04183">
    <property type="entry name" value="Por_Secre_tail"/>
    <property type="match status" value="1"/>
</dbReference>
<name>A0A413VWA2_9BACE</name>
<evidence type="ECO:0000313" key="3">
    <source>
        <dbReference type="Proteomes" id="UP000284379"/>
    </source>
</evidence>
<dbReference type="RefSeq" id="WP_002559564.1">
    <property type="nucleotide sequence ID" value="NZ_CABJFV010000002.1"/>
</dbReference>
<dbReference type="Proteomes" id="UP000284379">
    <property type="component" value="Unassembled WGS sequence"/>
</dbReference>
<organism evidence="2 3">
    <name type="scientific">Bacteroides nordii</name>
    <dbReference type="NCBI Taxonomy" id="291645"/>
    <lineage>
        <taxon>Bacteria</taxon>
        <taxon>Pseudomonadati</taxon>
        <taxon>Bacteroidota</taxon>
        <taxon>Bacteroidia</taxon>
        <taxon>Bacteroidales</taxon>
        <taxon>Bacteroidaceae</taxon>
        <taxon>Bacteroides</taxon>
    </lineage>
</organism>